<keyword evidence="1" id="KW-1133">Transmembrane helix</keyword>
<gene>
    <name evidence="2" type="ORF">QRD43_02520</name>
</gene>
<reference evidence="2 3" key="1">
    <citation type="submission" date="2023-06" db="EMBL/GenBank/DDBJ databases">
        <title>Pelomonas sp. APW6 16S ribosomal RNA gene genome sequencing and assembly.</title>
        <authorList>
            <person name="Woo H."/>
        </authorList>
    </citation>
    <scope>NUCLEOTIDE SEQUENCE [LARGE SCALE GENOMIC DNA]</scope>
    <source>
        <strain evidence="2 3">APW6</strain>
    </source>
</reference>
<feature type="transmembrane region" description="Helical" evidence="1">
    <location>
        <begin position="27"/>
        <end position="48"/>
    </location>
</feature>
<evidence type="ECO:0008006" key="4">
    <source>
        <dbReference type="Google" id="ProtNLM"/>
    </source>
</evidence>
<feature type="transmembrane region" description="Helical" evidence="1">
    <location>
        <begin position="131"/>
        <end position="152"/>
    </location>
</feature>
<evidence type="ECO:0000313" key="2">
    <source>
        <dbReference type="EMBL" id="MDL5030767.1"/>
    </source>
</evidence>
<comment type="caution">
    <text evidence="2">The sequence shown here is derived from an EMBL/GenBank/DDBJ whole genome shotgun (WGS) entry which is preliminary data.</text>
</comment>
<organism evidence="2 3">
    <name type="scientific">Roseateles subflavus</name>
    <dbReference type="NCBI Taxonomy" id="3053353"/>
    <lineage>
        <taxon>Bacteria</taxon>
        <taxon>Pseudomonadati</taxon>
        <taxon>Pseudomonadota</taxon>
        <taxon>Betaproteobacteria</taxon>
        <taxon>Burkholderiales</taxon>
        <taxon>Sphaerotilaceae</taxon>
        <taxon>Roseateles</taxon>
    </lineage>
</organism>
<dbReference type="EMBL" id="JASVDS010000001">
    <property type="protein sequence ID" value="MDL5030767.1"/>
    <property type="molecule type" value="Genomic_DNA"/>
</dbReference>
<feature type="transmembrane region" description="Helical" evidence="1">
    <location>
        <begin position="68"/>
        <end position="91"/>
    </location>
</feature>
<name>A0ABT7LD36_9BURK</name>
<keyword evidence="1" id="KW-0472">Membrane</keyword>
<evidence type="ECO:0000256" key="1">
    <source>
        <dbReference type="SAM" id="Phobius"/>
    </source>
</evidence>
<feature type="transmembrane region" description="Helical" evidence="1">
    <location>
        <begin position="103"/>
        <end position="125"/>
    </location>
</feature>
<keyword evidence="1" id="KW-0812">Transmembrane</keyword>
<proteinExistence type="predicted"/>
<evidence type="ECO:0000313" key="3">
    <source>
        <dbReference type="Proteomes" id="UP001238603"/>
    </source>
</evidence>
<dbReference type="RefSeq" id="WP_285980894.1">
    <property type="nucleotide sequence ID" value="NZ_JASVDS010000001.1"/>
</dbReference>
<dbReference type="Proteomes" id="UP001238603">
    <property type="component" value="Unassembled WGS sequence"/>
</dbReference>
<sequence length="167" mass="17455">MKNSIPRPRPDEVAIHGESGAHPGRHAAALAVLIAGFGVLIHVLAIVGGPSWFAFFGAPPAIVRSAEAGTWLAPVGSLLIAAAMGLCGLYAASALGWVRRLPLLRFGLAAMATVCLVRALALIPLGVWRPALLSTFEIVAAVVWGLAGIGLAQSFRLARWPRCARRP</sequence>
<accession>A0ABT7LD36</accession>
<protein>
    <recommendedName>
        <fullName evidence="4">DUF4345 domain-containing protein</fullName>
    </recommendedName>
</protein>
<keyword evidence="3" id="KW-1185">Reference proteome</keyword>